<feature type="region of interest" description="Disordered" evidence="1">
    <location>
        <begin position="134"/>
        <end position="154"/>
    </location>
</feature>
<evidence type="ECO:0000256" key="1">
    <source>
        <dbReference type="SAM" id="MobiDB-lite"/>
    </source>
</evidence>
<dbReference type="EMBL" id="BAABWN010000017">
    <property type="protein sequence ID" value="GAA6169952.1"/>
    <property type="molecule type" value="Genomic_DNA"/>
</dbReference>
<evidence type="ECO:0000313" key="3">
    <source>
        <dbReference type="EMBL" id="GAA6169952.1"/>
    </source>
</evidence>
<keyword evidence="2" id="KW-0732">Signal</keyword>
<reference evidence="3 4" key="1">
    <citation type="submission" date="2024-04" db="EMBL/GenBank/DDBJ databases">
        <title>Draft genome sequence of Sessilibacter corallicola NBRC 116591.</title>
        <authorList>
            <person name="Miyakawa T."/>
            <person name="Kusuya Y."/>
            <person name="Miura T."/>
        </authorList>
    </citation>
    <scope>NUCLEOTIDE SEQUENCE [LARGE SCALE GENOMIC DNA]</scope>
    <source>
        <strain evidence="3 4">KU-00831-HH</strain>
    </source>
</reference>
<feature type="signal peptide" evidence="2">
    <location>
        <begin position="1"/>
        <end position="21"/>
    </location>
</feature>
<name>A0ABQ0AEF0_9GAMM</name>
<evidence type="ECO:0000313" key="4">
    <source>
        <dbReference type="Proteomes" id="UP001465153"/>
    </source>
</evidence>
<dbReference type="Proteomes" id="UP001465153">
    <property type="component" value="Unassembled WGS sequence"/>
</dbReference>
<sequence length="316" mass="33999">MKLNKTACAVLGLFASSMVDAGITKIEGHVAHGVNFYNGSPIGDYSSVSPTIGQLFENPREIGVLEEDGAADSGVITPETDRSRNVATTRGFLDFFNPGGRVDESLLNVTLDQIGNNFFGFENTDDRIVLPAFPDGPAEPAPSRRKGVNDNPTVGEWEEMSGLVTVKSKRDGTSTVRITIRNAFPNAVYSFWDGGVFNPLSEEESGYVIPLGGVPNFTVTDDNGCAFKEFDLSYDLVRACENGAASCSSFVAGFYHWDGQLYGASPAGTFANAPTGVYAGVQMLWPTSGELLQEPATSFGKPIHGCFAPRKKFFKW</sequence>
<evidence type="ECO:0000256" key="2">
    <source>
        <dbReference type="SAM" id="SignalP"/>
    </source>
</evidence>
<proteinExistence type="predicted"/>
<feature type="chain" id="PRO_5045157459" evidence="2">
    <location>
        <begin position="22"/>
        <end position="316"/>
    </location>
</feature>
<accession>A0ABQ0AEF0</accession>
<keyword evidence="4" id="KW-1185">Reference proteome</keyword>
<dbReference type="RefSeq" id="WP_233088415.1">
    <property type="nucleotide sequence ID" value="NZ_BAABWN010000017.1"/>
</dbReference>
<comment type="caution">
    <text evidence="3">The sequence shown here is derived from an EMBL/GenBank/DDBJ whole genome shotgun (WGS) entry which is preliminary data.</text>
</comment>
<protein>
    <submittedName>
        <fullName evidence="3">Uncharacterized protein</fullName>
    </submittedName>
</protein>
<organism evidence="3 4">
    <name type="scientific">Sessilibacter corallicola</name>
    <dbReference type="NCBI Taxonomy" id="2904075"/>
    <lineage>
        <taxon>Bacteria</taxon>
        <taxon>Pseudomonadati</taxon>
        <taxon>Pseudomonadota</taxon>
        <taxon>Gammaproteobacteria</taxon>
        <taxon>Cellvibrionales</taxon>
        <taxon>Cellvibrionaceae</taxon>
        <taxon>Sessilibacter</taxon>
    </lineage>
</organism>
<gene>
    <name evidence="3" type="ORF">NBRC116591_37640</name>
</gene>